<dbReference type="EMBL" id="BSDR01000001">
    <property type="protein sequence ID" value="GLI35708.1"/>
    <property type="molecule type" value="Genomic_DNA"/>
</dbReference>
<sequence>MEDTEKILEFLCELCASVVNGDFKSGSLPKSQQEKRETLLKNDVITSHEL</sequence>
<protein>
    <submittedName>
        <fullName evidence="1">Uncharacterized protein</fullName>
    </submittedName>
</protein>
<evidence type="ECO:0000313" key="2">
    <source>
        <dbReference type="Proteomes" id="UP001144372"/>
    </source>
</evidence>
<accession>A0A9W6FVQ7</accession>
<gene>
    <name evidence="1" type="ORF">DAMNIGENAA_31410</name>
</gene>
<comment type="caution">
    <text evidence="1">The sequence shown here is derived from an EMBL/GenBank/DDBJ whole genome shotgun (WGS) entry which is preliminary data.</text>
</comment>
<dbReference type="Proteomes" id="UP001144372">
    <property type="component" value="Unassembled WGS sequence"/>
</dbReference>
<evidence type="ECO:0000313" key="1">
    <source>
        <dbReference type="EMBL" id="GLI35708.1"/>
    </source>
</evidence>
<reference evidence="1" key="1">
    <citation type="submission" date="2022-12" db="EMBL/GenBank/DDBJ databases">
        <title>Reference genome sequencing for broad-spectrum identification of bacterial and archaeal isolates by mass spectrometry.</title>
        <authorList>
            <person name="Sekiguchi Y."/>
            <person name="Tourlousse D.M."/>
        </authorList>
    </citation>
    <scope>NUCLEOTIDE SEQUENCE</scope>
    <source>
        <strain evidence="1">ASRB1</strain>
    </source>
</reference>
<dbReference type="AlphaFoldDB" id="A0A9W6FVQ7"/>
<keyword evidence="2" id="KW-1185">Reference proteome</keyword>
<proteinExistence type="predicted"/>
<name>A0A9W6FVQ7_9BACT</name>
<organism evidence="1 2">
    <name type="scientific">Desulforhabdus amnigena</name>
    <dbReference type="NCBI Taxonomy" id="40218"/>
    <lineage>
        <taxon>Bacteria</taxon>
        <taxon>Pseudomonadati</taxon>
        <taxon>Thermodesulfobacteriota</taxon>
        <taxon>Syntrophobacteria</taxon>
        <taxon>Syntrophobacterales</taxon>
        <taxon>Syntrophobacteraceae</taxon>
        <taxon>Desulforhabdus</taxon>
    </lineage>
</organism>